<dbReference type="InterPro" id="IPR021676">
    <property type="entry name" value="DUF3262"/>
</dbReference>
<dbReference type="EMBL" id="UGSS01000002">
    <property type="protein sequence ID" value="SUB34456.1"/>
    <property type="molecule type" value="Genomic_DNA"/>
</dbReference>
<dbReference type="OrthoDB" id="5690157at2"/>
<organism evidence="2 3">
    <name type="scientific">[Pasteurella] mairii</name>
    <dbReference type="NCBI Taxonomy" id="757"/>
    <lineage>
        <taxon>Bacteria</taxon>
        <taxon>Pseudomonadati</taxon>
        <taxon>Pseudomonadota</taxon>
        <taxon>Gammaproteobacteria</taxon>
        <taxon>Pasteurellales</taxon>
        <taxon>Pasteurellaceae</taxon>
    </lineage>
</organism>
<name>A0A379B7F3_9PAST</name>
<evidence type="ECO:0000313" key="2">
    <source>
        <dbReference type="EMBL" id="SUB34456.1"/>
    </source>
</evidence>
<feature type="transmembrane region" description="Helical" evidence="1">
    <location>
        <begin position="24"/>
        <end position="41"/>
    </location>
</feature>
<keyword evidence="1" id="KW-0472">Membrane</keyword>
<feature type="transmembrane region" description="Helical" evidence="1">
    <location>
        <begin position="61"/>
        <end position="80"/>
    </location>
</feature>
<evidence type="ECO:0000313" key="3">
    <source>
        <dbReference type="Proteomes" id="UP000254280"/>
    </source>
</evidence>
<accession>A0A379B7F3</accession>
<evidence type="ECO:0000256" key="1">
    <source>
        <dbReference type="SAM" id="Phobius"/>
    </source>
</evidence>
<keyword evidence="3" id="KW-1185">Reference proteome</keyword>
<keyword evidence="1" id="KW-1133">Transmembrane helix</keyword>
<dbReference type="Proteomes" id="UP000254280">
    <property type="component" value="Unassembled WGS sequence"/>
</dbReference>
<protein>
    <submittedName>
        <fullName evidence="2">Protein of uncharacterized function (DUF3262)</fullName>
    </submittedName>
</protein>
<reference evidence="2 3" key="1">
    <citation type="submission" date="2018-06" db="EMBL/GenBank/DDBJ databases">
        <authorList>
            <consortium name="Pathogen Informatics"/>
            <person name="Doyle S."/>
        </authorList>
    </citation>
    <scope>NUCLEOTIDE SEQUENCE [LARGE SCALE GENOMIC DNA]</scope>
    <source>
        <strain evidence="2 3">NCTC10699</strain>
    </source>
</reference>
<dbReference type="AlphaFoldDB" id="A0A379B7F3"/>
<proteinExistence type="predicted"/>
<dbReference type="Pfam" id="PF11660">
    <property type="entry name" value="DUF3262"/>
    <property type="match status" value="1"/>
</dbReference>
<sequence>MASEHTPLNAFEIASGLNTTELRAFFAIVFVALLLFAYVWAIKKGYSGLFNGFNGNDIFDYLKLILKGATVLIVVVIFFVSDF</sequence>
<gene>
    <name evidence="2" type="ORF">NCTC10699_02125</name>
</gene>
<keyword evidence="1" id="KW-0812">Transmembrane</keyword>